<evidence type="ECO:0000256" key="4">
    <source>
        <dbReference type="ARBA" id="ARBA00022553"/>
    </source>
</evidence>
<dbReference type="FunFam" id="2.30.38.10:FF:000001">
    <property type="entry name" value="Non-ribosomal peptide synthetase PvdI"/>
    <property type="match status" value="1"/>
</dbReference>
<dbReference type="Gene3D" id="2.30.38.10">
    <property type="entry name" value="Luciferase, Domain 3"/>
    <property type="match status" value="1"/>
</dbReference>
<keyword evidence="5" id="KW-0276">Fatty acid metabolism</keyword>
<gene>
    <name evidence="8" type="ORF">A6770_04165</name>
</gene>
<comment type="similarity">
    <text evidence="2">Belongs to the ATP-dependent AMP-binding enzyme family.</text>
</comment>
<dbReference type="GO" id="GO:0044550">
    <property type="term" value="P:secondary metabolite biosynthetic process"/>
    <property type="evidence" value="ECO:0007669"/>
    <property type="project" value="TreeGrafter"/>
</dbReference>
<dbReference type="Gene3D" id="3.30.559.10">
    <property type="entry name" value="Chloramphenicol acetyltransferase-like domain"/>
    <property type="match status" value="1"/>
</dbReference>
<dbReference type="Proteomes" id="UP000252107">
    <property type="component" value="Unassembled WGS sequence"/>
</dbReference>
<accession>A0A367QCD2</accession>
<dbReference type="InterPro" id="IPR020845">
    <property type="entry name" value="AMP-binding_CS"/>
</dbReference>
<dbReference type="InterPro" id="IPR042099">
    <property type="entry name" value="ANL_N_sf"/>
</dbReference>
<dbReference type="Pfam" id="PF00668">
    <property type="entry name" value="Condensation"/>
    <property type="match status" value="1"/>
</dbReference>
<dbReference type="Pfam" id="PF00550">
    <property type="entry name" value="PP-binding"/>
    <property type="match status" value="2"/>
</dbReference>
<dbReference type="GO" id="GO:0005829">
    <property type="term" value="C:cytosol"/>
    <property type="evidence" value="ECO:0007669"/>
    <property type="project" value="TreeGrafter"/>
</dbReference>
<comment type="cofactor">
    <cofactor evidence="1">
        <name>pantetheine 4'-phosphate</name>
        <dbReference type="ChEBI" id="CHEBI:47942"/>
    </cofactor>
</comment>
<dbReference type="InterPro" id="IPR040097">
    <property type="entry name" value="FAAL/FAAC"/>
</dbReference>
<reference evidence="8" key="1">
    <citation type="submission" date="2016-04" db="EMBL/GenBank/DDBJ databases">
        <authorList>
            <person name="Tabuchi Yagui T.R."/>
        </authorList>
    </citation>
    <scope>NUCLEOTIDE SEQUENCE [LARGE SCALE GENOMIC DNA]</scope>
    <source>
        <strain evidence="8">NIES-26</strain>
    </source>
</reference>
<dbReference type="PROSITE" id="PS00012">
    <property type="entry name" value="PHOSPHOPANTETHEINE"/>
    <property type="match status" value="1"/>
</dbReference>
<evidence type="ECO:0000256" key="6">
    <source>
        <dbReference type="ARBA" id="ARBA00023098"/>
    </source>
</evidence>
<keyword evidence="4" id="KW-0597">Phosphoprotein</keyword>
<dbReference type="PANTHER" id="PTHR45527">
    <property type="entry name" value="NONRIBOSOMAL PEPTIDE SYNTHETASE"/>
    <property type="match status" value="1"/>
</dbReference>
<dbReference type="FunFam" id="3.40.50.12780:FF:000012">
    <property type="entry name" value="Non-ribosomal peptide synthetase"/>
    <property type="match status" value="1"/>
</dbReference>
<dbReference type="InterPro" id="IPR006162">
    <property type="entry name" value="Ppantetheine_attach_site"/>
</dbReference>
<dbReference type="GO" id="GO:0071766">
    <property type="term" value="P:Actinobacterium-type cell wall biogenesis"/>
    <property type="evidence" value="ECO:0007669"/>
    <property type="project" value="UniProtKB-ARBA"/>
</dbReference>
<name>A0A367QCD2_9NOSO</name>
<dbReference type="InterPro" id="IPR036736">
    <property type="entry name" value="ACP-like_sf"/>
</dbReference>
<dbReference type="GO" id="GO:0031177">
    <property type="term" value="F:phosphopantetheine binding"/>
    <property type="evidence" value="ECO:0007669"/>
    <property type="project" value="InterPro"/>
</dbReference>
<dbReference type="GO" id="GO:0006631">
    <property type="term" value="P:fatty acid metabolic process"/>
    <property type="evidence" value="ECO:0007669"/>
    <property type="project" value="UniProtKB-KW"/>
</dbReference>
<keyword evidence="9" id="KW-1185">Reference proteome</keyword>
<dbReference type="InterPro" id="IPR009081">
    <property type="entry name" value="PP-bd_ACP"/>
</dbReference>
<dbReference type="SUPFAM" id="SSF52777">
    <property type="entry name" value="CoA-dependent acyltransferases"/>
    <property type="match status" value="2"/>
</dbReference>
<dbReference type="InterPro" id="IPR029058">
    <property type="entry name" value="AB_hydrolase_fold"/>
</dbReference>
<dbReference type="GO" id="GO:0003824">
    <property type="term" value="F:catalytic activity"/>
    <property type="evidence" value="ECO:0007669"/>
    <property type="project" value="InterPro"/>
</dbReference>
<dbReference type="Gene3D" id="3.40.50.980">
    <property type="match status" value="2"/>
</dbReference>
<dbReference type="CDD" id="cd05930">
    <property type="entry name" value="A_NRPS"/>
    <property type="match status" value="1"/>
</dbReference>
<dbReference type="InterPro" id="IPR045851">
    <property type="entry name" value="AMP-bd_C_sf"/>
</dbReference>
<feature type="domain" description="Carrier" evidence="7">
    <location>
        <begin position="1729"/>
        <end position="1804"/>
    </location>
</feature>
<protein>
    <recommendedName>
        <fullName evidence="7">Carrier domain-containing protein</fullName>
    </recommendedName>
</protein>
<evidence type="ECO:0000313" key="9">
    <source>
        <dbReference type="Proteomes" id="UP000252107"/>
    </source>
</evidence>
<keyword evidence="3" id="KW-0596">Phosphopantetheine</keyword>
<organism evidence="8 9">
    <name type="scientific">Nostoc minutum NIES-26</name>
    <dbReference type="NCBI Taxonomy" id="1844469"/>
    <lineage>
        <taxon>Bacteria</taxon>
        <taxon>Bacillati</taxon>
        <taxon>Cyanobacteriota</taxon>
        <taxon>Cyanophyceae</taxon>
        <taxon>Nostocales</taxon>
        <taxon>Nostocaceae</taxon>
        <taxon>Nostoc</taxon>
    </lineage>
</organism>
<dbReference type="SUPFAM" id="SSF47336">
    <property type="entry name" value="ACP-like"/>
    <property type="match status" value="2"/>
</dbReference>
<dbReference type="Gene3D" id="1.10.1200.10">
    <property type="entry name" value="ACP-like"/>
    <property type="match status" value="1"/>
</dbReference>
<evidence type="ECO:0000259" key="7">
    <source>
        <dbReference type="PROSITE" id="PS50075"/>
    </source>
</evidence>
<feature type="domain" description="Carrier" evidence="7">
    <location>
        <begin position="608"/>
        <end position="682"/>
    </location>
</feature>
<dbReference type="PROSITE" id="PS50075">
    <property type="entry name" value="CARRIER"/>
    <property type="match status" value="2"/>
</dbReference>
<dbReference type="Gene3D" id="3.30.300.30">
    <property type="match status" value="2"/>
</dbReference>
<evidence type="ECO:0000256" key="3">
    <source>
        <dbReference type="ARBA" id="ARBA00022450"/>
    </source>
</evidence>
<dbReference type="Gene3D" id="3.40.50.1820">
    <property type="entry name" value="alpha/beta hydrolase"/>
    <property type="match status" value="1"/>
</dbReference>
<dbReference type="EMBL" id="LXQD01000328">
    <property type="protein sequence ID" value="RCJ21837.1"/>
    <property type="molecule type" value="Genomic_DNA"/>
</dbReference>
<dbReference type="FunFam" id="1.10.1200.10:FF:000005">
    <property type="entry name" value="Nonribosomal peptide synthetase 1"/>
    <property type="match status" value="1"/>
</dbReference>
<evidence type="ECO:0000256" key="5">
    <source>
        <dbReference type="ARBA" id="ARBA00022832"/>
    </source>
</evidence>
<dbReference type="InterPro" id="IPR023213">
    <property type="entry name" value="CAT-like_dom_sf"/>
</dbReference>
<dbReference type="PROSITE" id="PS00455">
    <property type="entry name" value="AMP_BINDING"/>
    <property type="match status" value="2"/>
</dbReference>
<dbReference type="Pfam" id="PF23024">
    <property type="entry name" value="AMP-dom_DIP2-like"/>
    <property type="match status" value="1"/>
</dbReference>
<dbReference type="SUPFAM" id="SSF56801">
    <property type="entry name" value="Acetyl-CoA synthetase-like"/>
    <property type="match status" value="2"/>
</dbReference>
<keyword evidence="6" id="KW-0443">Lipid metabolism</keyword>
<dbReference type="Gene3D" id="3.40.50.12780">
    <property type="entry name" value="N-terminal domain of ligase-like"/>
    <property type="match status" value="1"/>
</dbReference>
<dbReference type="Pfam" id="PF13193">
    <property type="entry name" value="AMP-binding_C"/>
    <property type="match status" value="1"/>
</dbReference>
<dbReference type="SMART" id="SM00823">
    <property type="entry name" value="PKS_PP"/>
    <property type="match status" value="2"/>
</dbReference>
<proteinExistence type="inferred from homology"/>
<evidence type="ECO:0000313" key="8">
    <source>
        <dbReference type="EMBL" id="RCJ21837.1"/>
    </source>
</evidence>
<dbReference type="InterPro" id="IPR025110">
    <property type="entry name" value="AMP-bd_C"/>
</dbReference>
<dbReference type="InterPro" id="IPR000873">
    <property type="entry name" value="AMP-dep_synth/lig_dom"/>
</dbReference>
<dbReference type="InterPro" id="IPR020806">
    <property type="entry name" value="PKS_PP-bd"/>
</dbReference>
<dbReference type="Gene3D" id="3.30.559.30">
    <property type="entry name" value="Nonribosomal peptide synthetase, condensation domain"/>
    <property type="match status" value="1"/>
</dbReference>
<dbReference type="GO" id="GO:0043041">
    <property type="term" value="P:amino acid activation for nonribosomal peptide biosynthetic process"/>
    <property type="evidence" value="ECO:0007669"/>
    <property type="project" value="TreeGrafter"/>
</dbReference>
<dbReference type="CDD" id="cd05931">
    <property type="entry name" value="FAAL"/>
    <property type="match status" value="1"/>
</dbReference>
<dbReference type="Pfam" id="PF00501">
    <property type="entry name" value="AMP-binding"/>
    <property type="match status" value="2"/>
</dbReference>
<dbReference type="FunFam" id="3.40.50.12780:FF:000013">
    <property type="entry name" value="Long-chain-fatty-acid--AMP ligase FadD32"/>
    <property type="match status" value="1"/>
</dbReference>
<evidence type="ECO:0000256" key="2">
    <source>
        <dbReference type="ARBA" id="ARBA00006432"/>
    </source>
</evidence>
<dbReference type="FunFam" id="3.40.50.980:FF:000002">
    <property type="entry name" value="Enterobactin synthetase component F"/>
    <property type="match status" value="1"/>
</dbReference>
<evidence type="ECO:0000256" key="1">
    <source>
        <dbReference type="ARBA" id="ARBA00001957"/>
    </source>
</evidence>
<dbReference type="InterPro" id="IPR010071">
    <property type="entry name" value="AA_adenyl_dom"/>
</dbReference>
<dbReference type="CDD" id="cd19531">
    <property type="entry name" value="LCL_NRPS-like"/>
    <property type="match status" value="1"/>
</dbReference>
<sequence>MSDLLFSSLKFSTLVDLLSYKALHQPNKIAFRFLQDGETETARLTYQELNLQAQVIASQLQSTGITKGERALLLYPSGLEFIPAFFGCLYAGVVAVPAYPPHLNKPTPRLQAIVADAQAKIVLTTAQILSNSSRLLDNNPELKPLQWFATDSFVGNLENNWQEINITEDTLAFLQYTSGSTSTPKGVMVSHGNILHNQRLIESGFGHSEQSIVVGWLPLFHDMGLIGNVLQPLYLGTQCILMPPIAFLQNPYRWLQAISRYKATTSGGPNFAYDLCIRKITPEQRATLDLSSWEVAFNGAEPVRAETIERFAETFASCGFRREAFYPCYGMAETTLIVSGDRKEIPPVFQTVEKAALEKNQIVSTTVKDDTAQTLVSSGQPLEDLQVVIAHPETLTSCLPGEVGEIWVAGASVTQGYWQKSEQTQSTFRAYLKDTGEGPFLRTGDLGFLHSGELYVTGRLKDMIIIRGRNHYPQDIELTLEQSHPALQASCSGAFAINVAGEERLAVVVEVKRSHLRNFDVEEVVKAIRQAVAEQHELQVYAIQLLKPGNIPKTSSGKIQRHACRMGFLDRNLDVVGSSISEESSVVAQFDSPKRENLLEMTSPDQKRHLEIYLQQLVVRVLRLGISQLDIQQPLSTIGLDSLMAVELKNSIETDLGVVLSMTSFLQGDSIAQIANQVLEQLKKAGGRQLLHLGRPQDRTASRRQRAEGSIQNSDGEQILSYGQRSLWFMHQLAPASPAYNIASAVLLKGDVDIAALQRAFQKLVDRHPALRTTFTVRQGEPLQLIHQQMDICFQKEDVSNWSELLKERLTQEAYRPFNLEQSLMRVNLFTNSDEGHILLLVVHHIITDFWSLAVMAQELGTLYQAEKKGSDLSLPPLPLQYIDYSHKQAQMLASPKAEQLWTYWQQQLAGELPVLNLPTDRPRPPVQTYRGASVPFKLSAELTEKLKAKSRTFGTTLYMTLLAAYQLLLYRYTGQEDILVGSPTAGRSEAELAGVLGYFVNPVVIRSNVSGNLTFEKFLAQVRQTVLDAFTHQDYPFALLVERLQTVRDSSRSPLFQTMFVLQKAHLLHQDLTAFTLNETGVKIHLGELQMESLALEQKVAQFDLTLTMAEVNGSLAASFEYNADLFNPDTITRMAGHFQTLLENIVANSQQPLSTLSLLTAVEKQQLLVEWNATQTDYPKDVCLHELFEAQVEKTPNAIAVIFQDKQLTFRELNQQANQLAHYLQASDVKSEVRVGIYLDRSLEMAIGILGVLKAGGTYVPLDPTYPKERIAFMLADAEVRVLLTQNSLFTSLPEYSACVICLDIDWEIINQQSTEKPIVAITPANLAYIIYTSGSTGQPKGVAIAHAGIVNRIVWGIERYQLTSKDRVLQKTSFSFDVCVWEFFAPLLSGASLVMAKPNGHQDPSYLVQVMAQQQITIADFVPAMLQLILEQPGLEACQALRYITCGGEALPKKLSNRFFSHLSKVELHNCYGPTEVSIDATSWVCQPHSEVISIGRPIANQQIYILDTYLQPVPIGVPGELYVGGAGLSRGYLNRPDTTAEKFIPHPFSDETGARLYKTGDLARYQPDGNIEFLGRLDEQVKIRGFRLELGEIETVLRQYPGVAEAAVVVQNNTDDEASQKRLIAYLVPKEHQQLLEFSSSVGEESLYEILFPQGEVNLHEDNQQLSAKNLRSYLSRHLPDYMIPSVFVTIPQMPRTPNGKLDYRALPALDAASLSLEHDVTYVPPSTALEEVLVGIWREILQVERVGIHDNFFELGGHSLLAIQVISRIRDIFNVEIPVHNLFEATTIAKLSQLLIARETKLGQIEKIAQVFQKIAAMSTQQLQATLQQKKGK</sequence>
<dbReference type="GO" id="GO:0008610">
    <property type="term" value="P:lipid biosynthetic process"/>
    <property type="evidence" value="ECO:0007669"/>
    <property type="project" value="InterPro"/>
</dbReference>
<dbReference type="InterPro" id="IPR001242">
    <property type="entry name" value="Condensation_dom"/>
</dbReference>
<comment type="caution">
    <text evidence="8">The sequence shown here is derived from an EMBL/GenBank/DDBJ whole genome shotgun (WGS) entry which is preliminary data.</text>
</comment>
<dbReference type="PANTHER" id="PTHR45527:SF14">
    <property type="entry name" value="PLIPASTATIN SYNTHASE SUBUNIT B"/>
    <property type="match status" value="1"/>
</dbReference>
<dbReference type="NCBIfam" id="TIGR01733">
    <property type="entry name" value="AA-adenyl-dom"/>
    <property type="match status" value="1"/>
</dbReference>
<dbReference type="FunFam" id="3.40.50.980:FF:000001">
    <property type="entry name" value="Non-ribosomal peptide synthetase"/>
    <property type="match status" value="1"/>
</dbReference>